<keyword evidence="3" id="KW-1185">Reference proteome</keyword>
<dbReference type="Proteomes" id="UP000285456">
    <property type="component" value="Unassembled WGS sequence"/>
</dbReference>
<dbReference type="AlphaFoldDB" id="A0A417YH92"/>
<keyword evidence="1" id="KW-1133">Transmembrane helix</keyword>
<organism evidence="2 3">
    <name type="scientific">Oceanobacillus profundus</name>
    <dbReference type="NCBI Taxonomy" id="372463"/>
    <lineage>
        <taxon>Bacteria</taxon>
        <taxon>Bacillati</taxon>
        <taxon>Bacillota</taxon>
        <taxon>Bacilli</taxon>
        <taxon>Bacillales</taxon>
        <taxon>Bacillaceae</taxon>
        <taxon>Oceanobacillus</taxon>
    </lineage>
</organism>
<evidence type="ECO:0000313" key="2">
    <source>
        <dbReference type="EMBL" id="RHW32255.1"/>
    </source>
</evidence>
<keyword evidence="1" id="KW-0472">Membrane</keyword>
<dbReference type="OrthoDB" id="2884954at2"/>
<keyword evidence="1" id="KW-0812">Transmembrane</keyword>
<name>A0A417YH92_9BACI</name>
<dbReference type="InterPro" id="IPR009574">
    <property type="entry name" value="DUF1189"/>
</dbReference>
<evidence type="ECO:0000313" key="3">
    <source>
        <dbReference type="Proteomes" id="UP000285456"/>
    </source>
</evidence>
<protein>
    <submittedName>
        <fullName evidence="2">DUF1189 domain-containing protein</fullName>
    </submittedName>
</protein>
<feature type="transmembrane region" description="Helical" evidence="1">
    <location>
        <begin position="111"/>
        <end position="130"/>
    </location>
</feature>
<gene>
    <name evidence="2" type="ORF">D1B32_10845</name>
</gene>
<accession>A0A417YH92</accession>
<feature type="transmembrane region" description="Helical" evidence="1">
    <location>
        <begin position="25"/>
        <end position="47"/>
    </location>
</feature>
<feature type="transmembrane region" description="Helical" evidence="1">
    <location>
        <begin position="136"/>
        <end position="155"/>
    </location>
</feature>
<sequence>MTFLNVFLNSIKLPKKKAMFQLNRVGMDIAVIYMFILLGLVSIPSLIEQLTASSGLAADLNVIFKLIYFFMFYYLPLTILVFIAISFVAYIGRGITHFMQRKLRYSLLWKMVAFTTTIPFILYIIIAFIIPVRDAYLLLTFIFSIGLLLKMISIYPKRRK</sequence>
<evidence type="ECO:0000256" key="1">
    <source>
        <dbReference type="SAM" id="Phobius"/>
    </source>
</evidence>
<feature type="transmembrane region" description="Helical" evidence="1">
    <location>
        <begin position="67"/>
        <end position="91"/>
    </location>
</feature>
<dbReference type="Pfam" id="PF06691">
    <property type="entry name" value="DUF1189"/>
    <property type="match status" value="1"/>
</dbReference>
<comment type="caution">
    <text evidence="2">The sequence shown here is derived from an EMBL/GenBank/DDBJ whole genome shotgun (WGS) entry which is preliminary data.</text>
</comment>
<reference evidence="2 3" key="1">
    <citation type="journal article" date="2007" name="Int. J. Syst. Evol. Microbiol.">
        <title>Oceanobacillus profundus sp. nov., isolated from a deep-sea sediment core.</title>
        <authorList>
            <person name="Kim Y.G."/>
            <person name="Choi D.H."/>
            <person name="Hyun S."/>
            <person name="Cho B.C."/>
        </authorList>
    </citation>
    <scope>NUCLEOTIDE SEQUENCE [LARGE SCALE GENOMIC DNA]</scope>
    <source>
        <strain evidence="2 3">DSM 18246</strain>
    </source>
</reference>
<dbReference type="EMBL" id="QWEH01000006">
    <property type="protein sequence ID" value="RHW32255.1"/>
    <property type="molecule type" value="Genomic_DNA"/>
</dbReference>
<proteinExistence type="predicted"/>
<dbReference type="RefSeq" id="WP_095314244.1">
    <property type="nucleotide sequence ID" value="NZ_JAUOPF010000001.1"/>
</dbReference>